<comment type="caution">
    <text evidence="6">The sequence shown here is derived from an EMBL/GenBank/DDBJ whole genome shotgun (WGS) entry which is preliminary data.</text>
</comment>
<keyword evidence="3" id="KW-0378">Hydrolase</keyword>
<protein>
    <recommendedName>
        <fullName evidence="5">Ubiquitin-like protease family profile domain-containing protein</fullName>
    </recommendedName>
</protein>
<evidence type="ECO:0000313" key="6">
    <source>
        <dbReference type="EMBL" id="GMS96157.1"/>
    </source>
</evidence>
<dbReference type="Proteomes" id="UP001432027">
    <property type="component" value="Unassembled WGS sequence"/>
</dbReference>
<dbReference type="InterPro" id="IPR044613">
    <property type="entry name" value="Nep1/2-like"/>
</dbReference>
<dbReference type="PROSITE" id="PS50600">
    <property type="entry name" value="ULP_PROTEASE"/>
    <property type="match status" value="1"/>
</dbReference>
<organism evidence="6 7">
    <name type="scientific">Pristionchus entomophagus</name>
    <dbReference type="NCBI Taxonomy" id="358040"/>
    <lineage>
        <taxon>Eukaryota</taxon>
        <taxon>Metazoa</taxon>
        <taxon>Ecdysozoa</taxon>
        <taxon>Nematoda</taxon>
        <taxon>Chromadorea</taxon>
        <taxon>Rhabditida</taxon>
        <taxon>Rhabditina</taxon>
        <taxon>Diplogasteromorpha</taxon>
        <taxon>Diplogasteroidea</taxon>
        <taxon>Neodiplogasteridae</taxon>
        <taxon>Pristionchus</taxon>
    </lineage>
</organism>
<dbReference type="PANTHER" id="PTHR46468">
    <property type="entry name" value="SENTRIN-SPECIFIC PROTEASE 8"/>
    <property type="match status" value="1"/>
</dbReference>
<sequence length="230" mass="26582">IQMTSPPSPTRLLSYGSVVLDQDDFDLLLDGQWLNDRLITFATEYLMDQLNADEREKMELVCASTCEMLKFSPEFTSWLADYRSRSLVFFVVNDNRDPTRPGGGTHWSLLIYEKDRNRFSYLDSLYNPARAEAEVIMEAAARHLCPPGTKPKLHTVTCPKQENTHDCGVMVIEFVRFMLQHGRKTAAKALEMLAVTRMDGAYMRECRTNWRTIICDLKKREEIRMKNNGE</sequence>
<evidence type="ECO:0000259" key="5">
    <source>
        <dbReference type="PROSITE" id="PS50600"/>
    </source>
</evidence>
<dbReference type="GO" id="GO:0006508">
    <property type="term" value="P:proteolysis"/>
    <property type="evidence" value="ECO:0007669"/>
    <property type="project" value="UniProtKB-KW"/>
</dbReference>
<evidence type="ECO:0000313" key="7">
    <source>
        <dbReference type="Proteomes" id="UP001432027"/>
    </source>
</evidence>
<keyword evidence="7" id="KW-1185">Reference proteome</keyword>
<reference evidence="6" key="1">
    <citation type="submission" date="2023-10" db="EMBL/GenBank/DDBJ databases">
        <title>Genome assembly of Pristionchus species.</title>
        <authorList>
            <person name="Yoshida K."/>
            <person name="Sommer R.J."/>
        </authorList>
    </citation>
    <scope>NUCLEOTIDE SEQUENCE</scope>
    <source>
        <strain evidence="6">RS0144</strain>
    </source>
</reference>
<dbReference type="Gene3D" id="3.40.395.10">
    <property type="entry name" value="Adenoviral Proteinase, Chain A"/>
    <property type="match status" value="1"/>
</dbReference>
<gene>
    <name evidence="6" type="ORF">PENTCL1PPCAC_18332</name>
</gene>
<proteinExistence type="inferred from homology"/>
<dbReference type="Pfam" id="PF02902">
    <property type="entry name" value="Peptidase_C48"/>
    <property type="match status" value="1"/>
</dbReference>
<dbReference type="InterPro" id="IPR003653">
    <property type="entry name" value="Peptidase_C48_C"/>
</dbReference>
<dbReference type="AlphaFoldDB" id="A0AAV5TPI1"/>
<keyword evidence="4" id="KW-0788">Thiol protease</keyword>
<dbReference type="GO" id="GO:0008234">
    <property type="term" value="F:cysteine-type peptidase activity"/>
    <property type="evidence" value="ECO:0007669"/>
    <property type="project" value="UniProtKB-KW"/>
</dbReference>
<dbReference type="SUPFAM" id="SSF54001">
    <property type="entry name" value="Cysteine proteinases"/>
    <property type="match status" value="1"/>
</dbReference>
<dbReference type="EMBL" id="BTSX01000004">
    <property type="protein sequence ID" value="GMS96157.1"/>
    <property type="molecule type" value="Genomic_DNA"/>
</dbReference>
<evidence type="ECO:0000256" key="1">
    <source>
        <dbReference type="ARBA" id="ARBA00005234"/>
    </source>
</evidence>
<dbReference type="InterPro" id="IPR038765">
    <property type="entry name" value="Papain-like_cys_pep_sf"/>
</dbReference>
<evidence type="ECO:0000256" key="2">
    <source>
        <dbReference type="ARBA" id="ARBA00022670"/>
    </source>
</evidence>
<accession>A0AAV5TPI1</accession>
<dbReference type="GO" id="GO:0000338">
    <property type="term" value="P:protein deneddylation"/>
    <property type="evidence" value="ECO:0007669"/>
    <property type="project" value="TreeGrafter"/>
</dbReference>
<feature type="domain" description="Ubiquitin-like protease family profile" evidence="5">
    <location>
        <begin position="18"/>
        <end position="178"/>
    </location>
</feature>
<dbReference type="PANTHER" id="PTHR46468:SF1">
    <property type="entry name" value="SENTRIN-SPECIFIC PROTEASE 8"/>
    <property type="match status" value="1"/>
</dbReference>
<dbReference type="GO" id="GO:0019784">
    <property type="term" value="F:deNEDDylase activity"/>
    <property type="evidence" value="ECO:0007669"/>
    <property type="project" value="InterPro"/>
</dbReference>
<evidence type="ECO:0000256" key="3">
    <source>
        <dbReference type="ARBA" id="ARBA00022801"/>
    </source>
</evidence>
<feature type="non-terminal residue" evidence="6">
    <location>
        <position position="1"/>
    </location>
</feature>
<comment type="similarity">
    <text evidence="1">Belongs to the peptidase C48 family.</text>
</comment>
<name>A0AAV5TPI1_9BILA</name>
<keyword evidence="2" id="KW-0645">Protease</keyword>
<evidence type="ECO:0000256" key="4">
    <source>
        <dbReference type="ARBA" id="ARBA00022807"/>
    </source>
</evidence>